<evidence type="ECO:0000256" key="1">
    <source>
        <dbReference type="SAM" id="Phobius"/>
    </source>
</evidence>
<evidence type="ECO:0000313" key="2">
    <source>
        <dbReference type="EMBL" id="MCP9001231.1"/>
    </source>
</evidence>
<accession>A0ABT1LTW7</accession>
<feature type="transmembrane region" description="Helical" evidence="1">
    <location>
        <begin position="44"/>
        <end position="61"/>
    </location>
</feature>
<proteinExistence type="predicted"/>
<organism evidence="2 3">
    <name type="scientific">Pseudarthrobacter humi</name>
    <dbReference type="NCBI Taxonomy" id="2952523"/>
    <lineage>
        <taxon>Bacteria</taxon>
        <taxon>Bacillati</taxon>
        <taxon>Actinomycetota</taxon>
        <taxon>Actinomycetes</taxon>
        <taxon>Micrococcales</taxon>
        <taxon>Micrococcaceae</taxon>
        <taxon>Pseudarthrobacter</taxon>
    </lineage>
</organism>
<sequence length="74" mass="7702">MAVLAYPQKASWQIGNLGLIISGCIELGQLLFLHNRFASALDLVTNNGGAVIGALLVAAALKRLQTRGWSAAGP</sequence>
<name>A0ABT1LTW7_9MICC</name>
<reference evidence="2 3" key="1">
    <citation type="submission" date="2022-06" db="EMBL/GenBank/DDBJ databases">
        <title>Pseudarthrobacter sp. strain RMG13 Genome sequencing and assembly.</title>
        <authorList>
            <person name="Kim I."/>
        </authorList>
    </citation>
    <scope>NUCLEOTIDE SEQUENCE [LARGE SCALE GENOMIC DNA]</scope>
    <source>
        <strain evidence="2 3">RMG13</strain>
    </source>
</reference>
<dbReference type="Proteomes" id="UP001524318">
    <property type="component" value="Unassembled WGS sequence"/>
</dbReference>
<keyword evidence="1" id="KW-0812">Transmembrane</keyword>
<keyword evidence="1" id="KW-0472">Membrane</keyword>
<comment type="caution">
    <text evidence="2">The sequence shown here is derived from an EMBL/GenBank/DDBJ whole genome shotgun (WGS) entry which is preliminary data.</text>
</comment>
<protein>
    <submittedName>
        <fullName evidence="2">VanZ family protein</fullName>
    </submittedName>
</protein>
<dbReference type="RefSeq" id="WP_254751767.1">
    <property type="nucleotide sequence ID" value="NZ_JANCLV010000012.1"/>
</dbReference>
<keyword evidence="3" id="KW-1185">Reference proteome</keyword>
<keyword evidence="1" id="KW-1133">Transmembrane helix</keyword>
<gene>
    <name evidence="2" type="ORF">NFC73_16070</name>
</gene>
<feature type="transmembrane region" description="Helical" evidence="1">
    <location>
        <begin position="12"/>
        <end position="32"/>
    </location>
</feature>
<evidence type="ECO:0000313" key="3">
    <source>
        <dbReference type="Proteomes" id="UP001524318"/>
    </source>
</evidence>
<dbReference type="EMBL" id="JANCLV010000012">
    <property type="protein sequence ID" value="MCP9001231.1"/>
    <property type="molecule type" value="Genomic_DNA"/>
</dbReference>